<dbReference type="Proteomes" id="UP000053424">
    <property type="component" value="Unassembled WGS sequence"/>
</dbReference>
<evidence type="ECO:0000256" key="1">
    <source>
        <dbReference type="SAM" id="MobiDB-lite"/>
    </source>
</evidence>
<accession>A0A0C2Z6R6</accession>
<feature type="region of interest" description="Disordered" evidence="1">
    <location>
        <begin position="42"/>
        <end position="67"/>
    </location>
</feature>
<reference evidence="3" key="2">
    <citation type="submission" date="2015-01" db="EMBL/GenBank/DDBJ databases">
        <title>Evolutionary Origins and Diversification of the Mycorrhizal Mutualists.</title>
        <authorList>
            <consortium name="DOE Joint Genome Institute"/>
            <consortium name="Mycorrhizal Genomics Consortium"/>
            <person name="Kohler A."/>
            <person name="Kuo A."/>
            <person name="Nagy L.G."/>
            <person name="Floudas D."/>
            <person name="Copeland A."/>
            <person name="Barry K.W."/>
            <person name="Cichocki N."/>
            <person name="Veneault-Fourrey C."/>
            <person name="LaButti K."/>
            <person name="Lindquist E.A."/>
            <person name="Lipzen A."/>
            <person name="Lundell T."/>
            <person name="Morin E."/>
            <person name="Murat C."/>
            <person name="Riley R."/>
            <person name="Ohm R."/>
            <person name="Sun H."/>
            <person name="Tunlid A."/>
            <person name="Henrissat B."/>
            <person name="Grigoriev I.V."/>
            <person name="Hibbett D.S."/>
            <person name="Martin F."/>
        </authorList>
    </citation>
    <scope>NUCLEOTIDE SEQUENCE [LARGE SCALE GENOMIC DNA]</scope>
    <source>
        <strain evidence="3">h7</strain>
    </source>
</reference>
<feature type="region of interest" description="Disordered" evidence="1">
    <location>
        <begin position="1"/>
        <end position="26"/>
    </location>
</feature>
<keyword evidence="3" id="KW-1185">Reference proteome</keyword>
<dbReference type="HOGENOM" id="CLU_2223578_0_0_1"/>
<dbReference type="AlphaFoldDB" id="A0A0C2Z6R6"/>
<protein>
    <submittedName>
        <fullName evidence="2">Uncharacterized protein</fullName>
    </submittedName>
</protein>
<name>A0A0C2Z6R6_HEBCY</name>
<dbReference type="EMBL" id="KN831768">
    <property type="protein sequence ID" value="KIM48857.1"/>
    <property type="molecule type" value="Genomic_DNA"/>
</dbReference>
<feature type="compositionally biased region" description="Polar residues" evidence="1">
    <location>
        <begin position="57"/>
        <end position="66"/>
    </location>
</feature>
<evidence type="ECO:0000313" key="3">
    <source>
        <dbReference type="Proteomes" id="UP000053424"/>
    </source>
</evidence>
<feature type="compositionally biased region" description="Basic residues" evidence="1">
    <location>
        <begin position="97"/>
        <end position="106"/>
    </location>
</feature>
<evidence type="ECO:0000313" key="2">
    <source>
        <dbReference type="EMBL" id="KIM48857.1"/>
    </source>
</evidence>
<feature type="region of interest" description="Disordered" evidence="1">
    <location>
        <begin position="87"/>
        <end position="106"/>
    </location>
</feature>
<proteinExistence type="predicted"/>
<reference evidence="2 3" key="1">
    <citation type="submission" date="2014-04" db="EMBL/GenBank/DDBJ databases">
        <authorList>
            <consortium name="DOE Joint Genome Institute"/>
            <person name="Kuo A."/>
            <person name="Gay G."/>
            <person name="Dore J."/>
            <person name="Kohler A."/>
            <person name="Nagy L.G."/>
            <person name="Floudas D."/>
            <person name="Copeland A."/>
            <person name="Barry K.W."/>
            <person name="Cichocki N."/>
            <person name="Veneault-Fourrey C."/>
            <person name="LaButti K."/>
            <person name="Lindquist E.A."/>
            <person name="Lipzen A."/>
            <person name="Lundell T."/>
            <person name="Morin E."/>
            <person name="Murat C."/>
            <person name="Sun H."/>
            <person name="Tunlid A."/>
            <person name="Henrissat B."/>
            <person name="Grigoriev I.V."/>
            <person name="Hibbett D.S."/>
            <person name="Martin F."/>
            <person name="Nordberg H.P."/>
            <person name="Cantor M.N."/>
            <person name="Hua S.X."/>
        </authorList>
    </citation>
    <scope>NUCLEOTIDE SEQUENCE [LARGE SCALE GENOMIC DNA]</scope>
    <source>
        <strain evidence="3">h7</strain>
    </source>
</reference>
<sequence length="106" mass="12071">MKSAVPRRNSLRLHPQPPRIPVPPSLNNLLISTRPYSSAIFRPRDFPAKKTSDGFRTPSQFHQSPTKPALIAAEDPSFSHRDILLPLLRSQSPQRRIPPHRPLHHP</sequence>
<gene>
    <name evidence="2" type="ORF">M413DRAFT_88333</name>
</gene>
<feature type="compositionally biased region" description="Pro residues" evidence="1">
    <location>
        <begin position="15"/>
        <end position="24"/>
    </location>
</feature>
<feature type="compositionally biased region" description="Basic and acidic residues" evidence="1">
    <location>
        <begin position="42"/>
        <end position="53"/>
    </location>
</feature>
<organism evidence="2 3">
    <name type="scientific">Hebeloma cylindrosporum</name>
    <dbReference type="NCBI Taxonomy" id="76867"/>
    <lineage>
        <taxon>Eukaryota</taxon>
        <taxon>Fungi</taxon>
        <taxon>Dikarya</taxon>
        <taxon>Basidiomycota</taxon>
        <taxon>Agaricomycotina</taxon>
        <taxon>Agaricomycetes</taxon>
        <taxon>Agaricomycetidae</taxon>
        <taxon>Agaricales</taxon>
        <taxon>Agaricineae</taxon>
        <taxon>Hymenogastraceae</taxon>
        <taxon>Hebeloma</taxon>
    </lineage>
</organism>